<evidence type="ECO:0000313" key="2">
    <source>
        <dbReference type="Proteomes" id="UP001207742"/>
    </source>
</evidence>
<dbReference type="Proteomes" id="UP001207742">
    <property type="component" value="Unassembled WGS sequence"/>
</dbReference>
<evidence type="ECO:0000313" key="1">
    <source>
        <dbReference type="EMBL" id="MCW3486636.1"/>
    </source>
</evidence>
<keyword evidence="2" id="KW-1185">Reference proteome</keyword>
<evidence type="ECO:0008006" key="3">
    <source>
        <dbReference type="Google" id="ProtNLM"/>
    </source>
</evidence>
<comment type="caution">
    <text evidence="1">The sequence shown here is derived from an EMBL/GenBank/DDBJ whole genome shotgun (WGS) entry which is preliminary data.</text>
</comment>
<reference evidence="1 2" key="1">
    <citation type="submission" date="2022-10" db="EMBL/GenBank/DDBJ databases">
        <title>Chitinophaga nivalis PC15 sp. nov., isolated from Pyeongchang county, South Korea.</title>
        <authorList>
            <person name="Trinh H.N."/>
        </authorList>
    </citation>
    <scope>NUCLEOTIDE SEQUENCE [LARGE SCALE GENOMIC DNA]</scope>
    <source>
        <strain evidence="1 2">PC14</strain>
    </source>
</reference>
<name>A0ABT3IRX0_9BACT</name>
<dbReference type="EMBL" id="JAPDNS010000002">
    <property type="protein sequence ID" value="MCW3486636.1"/>
    <property type="molecule type" value="Genomic_DNA"/>
</dbReference>
<sequence length="163" mass="18623">MRFFYLTVLLILGFEQYTQAQEMDIDSLLKSITCDCDENGGIDPVLIKVAEPAQFIGGDSLFRAYLSKELAPTLTANDMNRHIIEITFSIDTIGKVKLPINMMWKTSVGNRLNTAIRKAILNMPLWQPKVALSSNRRRDSFHALIMVLYGKNVAIDYRDHIWK</sequence>
<organism evidence="1 2">
    <name type="scientific">Chitinophaga nivalis</name>
    <dbReference type="NCBI Taxonomy" id="2991709"/>
    <lineage>
        <taxon>Bacteria</taxon>
        <taxon>Pseudomonadati</taxon>
        <taxon>Bacteroidota</taxon>
        <taxon>Chitinophagia</taxon>
        <taxon>Chitinophagales</taxon>
        <taxon>Chitinophagaceae</taxon>
        <taxon>Chitinophaga</taxon>
    </lineage>
</organism>
<dbReference type="RefSeq" id="WP_264733451.1">
    <property type="nucleotide sequence ID" value="NZ_JAPDNR010000001.1"/>
</dbReference>
<gene>
    <name evidence="1" type="ORF">OL497_22225</name>
</gene>
<accession>A0ABT3IRX0</accession>
<proteinExistence type="predicted"/>
<protein>
    <recommendedName>
        <fullName evidence="3">TonB C-terminal domain-containing protein</fullName>
    </recommendedName>
</protein>